<dbReference type="InterPro" id="IPR054208">
    <property type="entry name" value="DUF6914"/>
</dbReference>
<gene>
    <name evidence="1" type="ORF">DCS_00964</name>
</gene>
<protein>
    <submittedName>
        <fullName evidence="1">Uncharacterized protein</fullName>
    </submittedName>
</protein>
<dbReference type="EMBL" id="LAYC01000001">
    <property type="protein sequence ID" value="KYK59830.1"/>
    <property type="molecule type" value="Genomic_DNA"/>
</dbReference>
<comment type="caution">
    <text evidence="1">The sequence shown here is derived from an EMBL/GenBank/DDBJ whole genome shotgun (WGS) entry which is preliminary data.</text>
</comment>
<sequence>MLCFVKRLLARLVDGISRVGRPGKRRLYVAVYDVGFTQSRTNSGIDPATECPIRHMNAPRAQYHWDLMVGPKKERREPVAGLRFRVSFSKTRGWFYTEKTVTDVRTPYKMLVRLLVGKIEDMDRLVTMTRTTPIPQNDPYFRSYDWVATVLERVDADGTVVGDAVLDWETIEMTARRFIETKALQGRFGREALGLPQPMWSMLEDREVLP</sequence>
<evidence type="ECO:0000313" key="2">
    <source>
        <dbReference type="Proteomes" id="UP000076580"/>
    </source>
</evidence>
<name>A0A151GRW2_DRECN</name>
<dbReference type="Proteomes" id="UP000076580">
    <property type="component" value="Chromosome 01"/>
</dbReference>
<reference evidence="1 2" key="1">
    <citation type="journal article" date="2016" name="Sci. Rep.">
        <title>Insights into Adaptations to a Near-Obligate Nematode Endoparasitic Lifestyle from the Finished Genome of Drechmeria coniospora.</title>
        <authorList>
            <person name="Zhang L."/>
            <person name="Zhou Z."/>
            <person name="Guo Q."/>
            <person name="Fokkens L."/>
            <person name="Miskei M."/>
            <person name="Pocsi I."/>
            <person name="Zhang W."/>
            <person name="Chen M."/>
            <person name="Wang L."/>
            <person name="Sun Y."/>
            <person name="Donzelli B.G."/>
            <person name="Gibson D.M."/>
            <person name="Nelson D.R."/>
            <person name="Luo J.G."/>
            <person name="Rep M."/>
            <person name="Liu H."/>
            <person name="Yang S."/>
            <person name="Wang J."/>
            <person name="Krasnoff S.B."/>
            <person name="Xu Y."/>
            <person name="Molnar I."/>
            <person name="Lin M."/>
        </authorList>
    </citation>
    <scope>NUCLEOTIDE SEQUENCE [LARGE SCALE GENOMIC DNA]</scope>
    <source>
        <strain evidence="1 2">ARSEF 6962</strain>
    </source>
</reference>
<dbReference type="InParanoid" id="A0A151GRW2"/>
<proteinExistence type="predicted"/>
<accession>A0A151GRW2</accession>
<dbReference type="Pfam" id="PF21858">
    <property type="entry name" value="DUF6914"/>
    <property type="match status" value="1"/>
</dbReference>
<keyword evidence="2" id="KW-1185">Reference proteome</keyword>
<organism evidence="1 2">
    <name type="scientific">Drechmeria coniospora</name>
    <name type="common">Nematophagous fungus</name>
    <name type="synonym">Meria coniospora</name>
    <dbReference type="NCBI Taxonomy" id="98403"/>
    <lineage>
        <taxon>Eukaryota</taxon>
        <taxon>Fungi</taxon>
        <taxon>Dikarya</taxon>
        <taxon>Ascomycota</taxon>
        <taxon>Pezizomycotina</taxon>
        <taxon>Sordariomycetes</taxon>
        <taxon>Hypocreomycetidae</taxon>
        <taxon>Hypocreales</taxon>
        <taxon>Ophiocordycipitaceae</taxon>
        <taxon>Drechmeria</taxon>
    </lineage>
</organism>
<dbReference type="GeneID" id="63713607"/>
<evidence type="ECO:0000313" key="1">
    <source>
        <dbReference type="EMBL" id="KYK59830.1"/>
    </source>
</evidence>
<dbReference type="RefSeq" id="XP_040659182.1">
    <property type="nucleotide sequence ID" value="XM_040798299.1"/>
</dbReference>
<dbReference type="AlphaFoldDB" id="A0A151GRW2"/>